<feature type="transmembrane region" description="Helical" evidence="7">
    <location>
        <begin position="136"/>
        <end position="160"/>
    </location>
</feature>
<dbReference type="SUPFAM" id="SSF82861">
    <property type="entry name" value="Mechanosensitive channel protein MscS (YggB), transmembrane region"/>
    <property type="match status" value="1"/>
</dbReference>
<proteinExistence type="inferred from homology"/>
<dbReference type="InterPro" id="IPR010920">
    <property type="entry name" value="LSM_dom_sf"/>
</dbReference>
<gene>
    <name evidence="11" type="ORF">CHH28_06660</name>
</gene>
<reference evidence="11 12" key="1">
    <citation type="submission" date="2017-07" db="EMBL/GenBank/DDBJ databases">
        <title>Annotated genome sequence of Bacterioplanes sanyensis isolated from Red Sea.</title>
        <authorList>
            <person name="Rehman Z.U."/>
        </authorList>
    </citation>
    <scope>NUCLEOTIDE SEQUENCE [LARGE SCALE GENOMIC DNA]</scope>
    <source>
        <strain evidence="11 12">NV9</strain>
    </source>
</reference>
<dbReference type="AlphaFoldDB" id="A0A222FHY7"/>
<dbReference type="InterPro" id="IPR023408">
    <property type="entry name" value="MscS_beta-dom_sf"/>
</dbReference>
<keyword evidence="4 7" id="KW-0812">Transmembrane</keyword>
<dbReference type="Pfam" id="PF00924">
    <property type="entry name" value="MS_channel_2nd"/>
    <property type="match status" value="1"/>
</dbReference>
<organism evidence="11 12">
    <name type="scientific">Bacterioplanes sanyensis</name>
    <dbReference type="NCBI Taxonomy" id="1249553"/>
    <lineage>
        <taxon>Bacteria</taxon>
        <taxon>Pseudomonadati</taxon>
        <taxon>Pseudomonadota</taxon>
        <taxon>Gammaproteobacteria</taxon>
        <taxon>Oceanospirillales</taxon>
        <taxon>Oceanospirillaceae</taxon>
        <taxon>Bacterioplanes</taxon>
    </lineage>
</organism>
<evidence type="ECO:0000259" key="8">
    <source>
        <dbReference type="Pfam" id="PF00924"/>
    </source>
</evidence>
<keyword evidence="5 7" id="KW-1133">Transmembrane helix</keyword>
<dbReference type="Proteomes" id="UP000202440">
    <property type="component" value="Chromosome"/>
</dbReference>
<evidence type="ECO:0000259" key="9">
    <source>
        <dbReference type="Pfam" id="PF21082"/>
    </source>
</evidence>
<dbReference type="InterPro" id="IPR049142">
    <property type="entry name" value="MS_channel_1st"/>
</dbReference>
<dbReference type="GO" id="GO:0005886">
    <property type="term" value="C:plasma membrane"/>
    <property type="evidence" value="ECO:0007669"/>
    <property type="project" value="UniProtKB-SubCell"/>
</dbReference>
<dbReference type="InterPro" id="IPR045042">
    <property type="entry name" value="YnaI-like"/>
</dbReference>
<evidence type="ECO:0000256" key="2">
    <source>
        <dbReference type="ARBA" id="ARBA00008017"/>
    </source>
</evidence>
<evidence type="ECO:0000256" key="7">
    <source>
        <dbReference type="SAM" id="Phobius"/>
    </source>
</evidence>
<protein>
    <submittedName>
        <fullName evidence="11">Mechanosensitive ion channel protein MscS</fullName>
    </submittedName>
</protein>
<feature type="domain" description="Mechanosensitive ion channel MscS" evidence="8">
    <location>
        <begin position="174"/>
        <end position="243"/>
    </location>
</feature>
<dbReference type="Pfam" id="PF21082">
    <property type="entry name" value="MS_channel_3rd"/>
    <property type="match status" value="1"/>
</dbReference>
<dbReference type="InterPro" id="IPR011014">
    <property type="entry name" value="MscS_channel_TM-2"/>
</dbReference>
<dbReference type="PANTHER" id="PTHR43634">
    <property type="entry name" value="OW CONDUCTANCE MECHANOSENSITIVE CHANNEL"/>
    <property type="match status" value="1"/>
</dbReference>
<comment type="similarity">
    <text evidence="2">Belongs to the MscS (TC 1.A.23) family.</text>
</comment>
<comment type="subcellular location">
    <subcellularLocation>
        <location evidence="1">Cell membrane</location>
        <topology evidence="1">Multi-pass membrane protein</topology>
    </subcellularLocation>
</comment>
<dbReference type="GO" id="GO:0008381">
    <property type="term" value="F:mechanosensitive monoatomic ion channel activity"/>
    <property type="evidence" value="ECO:0007669"/>
    <property type="project" value="UniProtKB-ARBA"/>
</dbReference>
<evidence type="ECO:0000259" key="10">
    <source>
        <dbReference type="Pfam" id="PF21088"/>
    </source>
</evidence>
<evidence type="ECO:0000313" key="12">
    <source>
        <dbReference type="Proteomes" id="UP000202440"/>
    </source>
</evidence>
<feature type="domain" description="Mechanosensitive ion channel MscS C-terminal" evidence="9">
    <location>
        <begin position="252"/>
        <end position="334"/>
    </location>
</feature>
<dbReference type="PROSITE" id="PS01246">
    <property type="entry name" value="UPF0003"/>
    <property type="match status" value="1"/>
</dbReference>
<dbReference type="EMBL" id="CP022530">
    <property type="protein sequence ID" value="ASP38380.1"/>
    <property type="molecule type" value="Genomic_DNA"/>
</dbReference>
<keyword evidence="6 7" id="KW-0472">Membrane</keyword>
<feature type="transmembrane region" description="Helical" evidence="7">
    <location>
        <begin position="53"/>
        <end position="74"/>
    </location>
</feature>
<dbReference type="Gene3D" id="2.30.30.60">
    <property type="match status" value="1"/>
</dbReference>
<keyword evidence="3" id="KW-1003">Cell membrane</keyword>
<evidence type="ECO:0000256" key="5">
    <source>
        <dbReference type="ARBA" id="ARBA00022989"/>
    </source>
</evidence>
<name>A0A222FHY7_9GAMM</name>
<sequence>MDWWQDLLNQNYDWFWDVGIALSLTLTLAFLWRMARHKMLVLAAKTRNRWDDVVVEAIGVPINWAILAIGATWTADISARHFASEIVTSIPIVRQLSLLILVAWAIWRLINRIESRQLDQGADPTTVMMVGKVAKLAVAFLIVLPVFQMLGISISGILAFGGVGGLVVGMAAKDLLANFFGSLIIYMDRPFKVGDWVRSPDRSIEGTVEYIGFRVTRIRTFDKRPLYVPNSVFTSIVVENPSRMLNRRIYETVGVRYQDARKIQPIMDDVRAMLEQHPDIDQNCTIIVNFNSFAASSLDFFIYTFTKTTAWVEFHGIKQDVLLKVMDIIHSHGADCAFPTRTLHLDSMPEALQASQNSDLSMPAATAQNQ</sequence>
<dbReference type="InterPro" id="IPR006685">
    <property type="entry name" value="MscS_channel_2nd"/>
</dbReference>
<dbReference type="Pfam" id="PF21088">
    <property type="entry name" value="MS_channel_1st"/>
    <property type="match status" value="1"/>
</dbReference>
<dbReference type="SUPFAM" id="SSF50182">
    <property type="entry name" value="Sm-like ribonucleoproteins"/>
    <property type="match status" value="1"/>
</dbReference>
<evidence type="ECO:0000256" key="1">
    <source>
        <dbReference type="ARBA" id="ARBA00004651"/>
    </source>
</evidence>
<accession>A0A222FHY7</accession>
<dbReference type="Gene3D" id="1.10.287.1260">
    <property type="match status" value="1"/>
</dbReference>
<feature type="transmembrane region" description="Helical" evidence="7">
    <location>
        <begin position="14"/>
        <end position="32"/>
    </location>
</feature>
<dbReference type="InterPro" id="IPR006686">
    <property type="entry name" value="MscS_channel_CS"/>
</dbReference>
<feature type="transmembrane region" description="Helical" evidence="7">
    <location>
        <begin position="166"/>
        <end position="186"/>
    </location>
</feature>
<dbReference type="InterPro" id="IPR011066">
    <property type="entry name" value="MscS_channel_C_sf"/>
</dbReference>
<feature type="domain" description="Mechanosensitive ion channel transmembrane helices 2/3" evidence="10">
    <location>
        <begin position="133"/>
        <end position="173"/>
    </location>
</feature>
<dbReference type="RefSeq" id="WP_094059576.1">
    <property type="nucleotide sequence ID" value="NZ_CP022530.1"/>
</dbReference>
<feature type="transmembrane region" description="Helical" evidence="7">
    <location>
        <begin position="86"/>
        <end position="107"/>
    </location>
</feature>
<keyword evidence="12" id="KW-1185">Reference proteome</keyword>
<dbReference type="SUPFAM" id="SSF82689">
    <property type="entry name" value="Mechanosensitive channel protein MscS (YggB), C-terminal domain"/>
    <property type="match status" value="1"/>
</dbReference>
<evidence type="ECO:0000313" key="11">
    <source>
        <dbReference type="EMBL" id="ASP38380.1"/>
    </source>
</evidence>
<evidence type="ECO:0000256" key="3">
    <source>
        <dbReference type="ARBA" id="ARBA00022475"/>
    </source>
</evidence>
<evidence type="ECO:0000256" key="4">
    <source>
        <dbReference type="ARBA" id="ARBA00022692"/>
    </source>
</evidence>
<evidence type="ECO:0000256" key="6">
    <source>
        <dbReference type="ARBA" id="ARBA00023136"/>
    </source>
</evidence>
<dbReference type="OrthoDB" id="9775207at2"/>
<dbReference type="KEGG" id="bsan:CHH28_06660"/>
<dbReference type="PANTHER" id="PTHR43634:SF2">
    <property type="entry name" value="LOW CONDUCTANCE MECHANOSENSITIVE CHANNEL YNAI"/>
    <property type="match status" value="1"/>
</dbReference>
<dbReference type="Gene3D" id="3.30.70.100">
    <property type="match status" value="1"/>
</dbReference>
<dbReference type="InterPro" id="IPR049278">
    <property type="entry name" value="MS_channel_C"/>
</dbReference>